<evidence type="ECO:0000259" key="1">
    <source>
        <dbReference type="Pfam" id="PF11726"/>
    </source>
</evidence>
<dbReference type="OrthoDB" id="5458797at2"/>
<evidence type="ECO:0000313" key="2">
    <source>
        <dbReference type="EMBL" id="QAZ67263.1"/>
    </source>
</evidence>
<dbReference type="AlphaFoldDB" id="A0A4P6HJ91"/>
<dbReference type="KEGG" id="dcb:C3Y92_08485"/>
<evidence type="ECO:0000313" key="3">
    <source>
        <dbReference type="Proteomes" id="UP000293296"/>
    </source>
</evidence>
<keyword evidence="3" id="KW-1185">Reference proteome</keyword>
<protein>
    <recommendedName>
        <fullName evidence="1">YagK/YfjJ C-terminal domain-containing protein</fullName>
    </recommendedName>
</protein>
<dbReference type="EMBL" id="CP026538">
    <property type="protein sequence ID" value="QAZ67263.1"/>
    <property type="molecule type" value="Genomic_DNA"/>
</dbReference>
<dbReference type="Proteomes" id="UP000293296">
    <property type="component" value="Chromosome"/>
</dbReference>
<feature type="domain" description="YagK/YfjJ C-terminal" evidence="1">
    <location>
        <begin position="37"/>
        <end position="190"/>
    </location>
</feature>
<gene>
    <name evidence="2" type="ORF">C3Y92_08485</name>
</gene>
<name>A0A4P6HJ91_9BACT</name>
<dbReference type="Pfam" id="PF11726">
    <property type="entry name" value="YagK_YfjJ_C"/>
    <property type="match status" value="1"/>
</dbReference>
<proteinExistence type="predicted"/>
<accession>A0A4P6HJ91</accession>
<dbReference type="RefSeq" id="WP_129351676.1">
    <property type="nucleotide sequence ID" value="NZ_CP026538.1"/>
</dbReference>
<reference evidence="2 3" key="1">
    <citation type="submission" date="2018-02" db="EMBL/GenBank/DDBJ databases">
        <title>Genome sequence of Desulfovibrio carbinolicus DSM 3852.</title>
        <authorList>
            <person name="Wilbanks E."/>
            <person name="Skennerton C.T."/>
            <person name="Orphan V.J."/>
        </authorList>
    </citation>
    <scope>NUCLEOTIDE SEQUENCE [LARGE SCALE GENOMIC DNA]</scope>
    <source>
        <strain evidence="2 3">DSM 3852</strain>
    </source>
</reference>
<organism evidence="2 3">
    <name type="scientific">Solidesulfovibrio carbinolicus</name>
    <dbReference type="NCBI Taxonomy" id="296842"/>
    <lineage>
        <taxon>Bacteria</taxon>
        <taxon>Pseudomonadati</taxon>
        <taxon>Thermodesulfobacteriota</taxon>
        <taxon>Desulfovibrionia</taxon>
        <taxon>Desulfovibrionales</taxon>
        <taxon>Desulfovibrionaceae</taxon>
        <taxon>Solidesulfovibrio</taxon>
    </lineage>
</organism>
<dbReference type="InterPro" id="IPR057271">
    <property type="entry name" value="YagK_YfjJ_C"/>
</dbReference>
<sequence>MFTGNHVLDELKSDYQYTDNILQRLIELLEFYTSIHGKALVVRFDLKYPESYRYVYSNDDIMKFSAYIVQFYKHQGYDPFYMWVREQETGLHPHYHFLILLNGNNVRSYHYVFETAKSIWGNILGVSPLGLVDHCTKGKNGTHHENGILLVRASGNYYQRCSDVLRQVSYMAKIEGKGDYLDGVRDFGMSRLYRR</sequence>